<evidence type="ECO:0000313" key="9">
    <source>
        <dbReference type="EMBL" id="KUI56715.1"/>
    </source>
</evidence>
<dbReference type="PANTHER" id="PTHR11802:SF189">
    <property type="entry name" value="CARBOXYPEPTIDASE"/>
    <property type="match status" value="1"/>
</dbReference>
<dbReference type="SUPFAM" id="SSF53474">
    <property type="entry name" value="alpha/beta-Hydrolases"/>
    <property type="match status" value="1"/>
</dbReference>
<sequence length="637" mass="69290">MLSQGHRGLLLASLLGTTSVSAQSFVPVPKDVTVIQSTKYPGSSISYKETHVCDTTPGVNSYSGHITVPVIGDNYNASIFFWYFEARNNSGEAPTTIYMPGGPGESFLDGASGFPCIVNPDSNSTTLNEWAWNANVNMLYVDMPVQTGYSYTNVMNGTFDTILKEFTPLNSTNQTVDANQETFIATMSDQSQSRTANTTIQVAQQMWQISQVWFQEFPEWSTINKEVNLWSYSYPQYSGFFGPATVAYFQKQNELIANGSSTNDNDVALKLGTLGINNGCIDSESQLSYWPTYALNNTYGIKTIADEAYEIAASNVTTCYSLIHECRAAAATYDPAGTGSVDEVNEACLEAVNLCFGVVQGIYTEVSNRSAFDIALPLPGTFPPAYNLAYYNQRWVQEALGVPVNFTLSADSVVENFFAATGDCMIVDKGYLEEVLNAGIGVAMVYGDRDYRCNWMGAENVSLSVSYPDTSSFQNAGYVPITTNSTYQGGLVRQYNNFSFSRVFEAGHSVAAYQPETVFRIFERAIFGKDIGTGETSISGSSPYGTQGMANTLNVTNEIWDPVTEPICYWYDAAEMCDEVQQEALANNVAVIENYVVVSPAGTFSATSGNPTRTGTGPTATVSSSGTSRRVGPWGLR</sequence>
<dbReference type="Proteomes" id="UP000078576">
    <property type="component" value="Unassembled WGS sequence"/>
</dbReference>
<protein>
    <recommendedName>
        <fullName evidence="11">Carboxypeptidase S1 B</fullName>
    </recommendedName>
</protein>
<feature type="compositionally biased region" description="Polar residues" evidence="7">
    <location>
        <begin position="606"/>
        <end position="628"/>
    </location>
</feature>
<dbReference type="InterPro" id="IPR029058">
    <property type="entry name" value="AB_hydrolase_fold"/>
</dbReference>
<evidence type="ECO:0008006" key="11">
    <source>
        <dbReference type="Google" id="ProtNLM"/>
    </source>
</evidence>
<keyword evidence="4 8" id="KW-0732">Signal</keyword>
<evidence type="ECO:0000256" key="2">
    <source>
        <dbReference type="ARBA" id="ARBA00022645"/>
    </source>
</evidence>
<dbReference type="STRING" id="694573.A0A194UYD8"/>
<keyword evidence="10" id="KW-1185">Reference proteome</keyword>
<proteinExistence type="inferred from homology"/>
<evidence type="ECO:0000256" key="5">
    <source>
        <dbReference type="ARBA" id="ARBA00022801"/>
    </source>
</evidence>
<keyword evidence="5" id="KW-0378">Hydrolase</keyword>
<dbReference type="AlphaFoldDB" id="A0A194UYD8"/>
<dbReference type="GO" id="GO:0000324">
    <property type="term" value="C:fungal-type vacuole"/>
    <property type="evidence" value="ECO:0007669"/>
    <property type="project" value="TreeGrafter"/>
</dbReference>
<reference evidence="10" key="1">
    <citation type="submission" date="2014-12" db="EMBL/GenBank/DDBJ databases">
        <title>Genome Sequence of Valsa Canker Pathogens Uncovers a Specific Adaption of Colonization on Woody Bark.</title>
        <authorList>
            <person name="Yin Z."/>
            <person name="Liu H."/>
            <person name="Gao X."/>
            <person name="Li Z."/>
            <person name="Song N."/>
            <person name="Ke X."/>
            <person name="Dai Q."/>
            <person name="Wu Y."/>
            <person name="Sun Y."/>
            <person name="Xu J.-R."/>
            <person name="Kang Z.K."/>
            <person name="Wang L."/>
            <person name="Huang L."/>
        </authorList>
    </citation>
    <scope>NUCLEOTIDE SEQUENCE [LARGE SCALE GENOMIC DNA]</scope>
    <source>
        <strain evidence="10">SXYL134</strain>
    </source>
</reference>
<keyword evidence="3" id="KW-0645">Protease</keyword>
<name>A0A194UYD8_CYTMA</name>
<accession>A0A194UYD8</accession>
<dbReference type="GO" id="GO:0004185">
    <property type="term" value="F:serine-type carboxypeptidase activity"/>
    <property type="evidence" value="ECO:0007669"/>
    <property type="project" value="InterPro"/>
</dbReference>
<evidence type="ECO:0000313" key="10">
    <source>
        <dbReference type="Proteomes" id="UP000078576"/>
    </source>
</evidence>
<dbReference type="EMBL" id="KN714691">
    <property type="protein sequence ID" value="KUI56715.1"/>
    <property type="molecule type" value="Genomic_DNA"/>
</dbReference>
<dbReference type="PANTHER" id="PTHR11802">
    <property type="entry name" value="SERINE PROTEASE FAMILY S10 SERINE CARBOXYPEPTIDASE"/>
    <property type="match status" value="1"/>
</dbReference>
<keyword evidence="6" id="KW-0325">Glycoprotein</keyword>
<organism evidence="9 10">
    <name type="scientific">Cytospora mali</name>
    <name type="common">Apple Valsa canker fungus</name>
    <name type="synonym">Valsa mali</name>
    <dbReference type="NCBI Taxonomy" id="578113"/>
    <lineage>
        <taxon>Eukaryota</taxon>
        <taxon>Fungi</taxon>
        <taxon>Dikarya</taxon>
        <taxon>Ascomycota</taxon>
        <taxon>Pezizomycotina</taxon>
        <taxon>Sordariomycetes</taxon>
        <taxon>Sordariomycetidae</taxon>
        <taxon>Diaporthales</taxon>
        <taxon>Cytosporaceae</taxon>
        <taxon>Cytospora</taxon>
    </lineage>
</organism>
<dbReference type="PRINTS" id="PR00724">
    <property type="entry name" value="CRBOXYPTASEC"/>
</dbReference>
<keyword evidence="2" id="KW-0121">Carboxypeptidase</keyword>
<dbReference type="InterPro" id="IPR001563">
    <property type="entry name" value="Peptidase_S10"/>
</dbReference>
<dbReference type="Gene3D" id="3.40.50.1820">
    <property type="entry name" value="alpha/beta hydrolase"/>
    <property type="match status" value="1"/>
</dbReference>
<comment type="similarity">
    <text evidence="1">Belongs to the peptidase S10 family.</text>
</comment>
<dbReference type="Pfam" id="PF00450">
    <property type="entry name" value="Peptidase_S10"/>
    <property type="match status" value="1"/>
</dbReference>
<evidence type="ECO:0000256" key="7">
    <source>
        <dbReference type="SAM" id="MobiDB-lite"/>
    </source>
</evidence>
<feature type="chain" id="PRO_5008265996" description="Carboxypeptidase S1 B" evidence="8">
    <location>
        <begin position="23"/>
        <end position="637"/>
    </location>
</feature>
<dbReference type="GO" id="GO:0006508">
    <property type="term" value="P:proteolysis"/>
    <property type="evidence" value="ECO:0007669"/>
    <property type="project" value="UniProtKB-KW"/>
</dbReference>
<evidence type="ECO:0000256" key="6">
    <source>
        <dbReference type="ARBA" id="ARBA00023180"/>
    </source>
</evidence>
<evidence type="ECO:0000256" key="4">
    <source>
        <dbReference type="ARBA" id="ARBA00022729"/>
    </source>
</evidence>
<feature type="region of interest" description="Disordered" evidence="7">
    <location>
        <begin position="606"/>
        <end position="637"/>
    </location>
</feature>
<evidence type="ECO:0000256" key="3">
    <source>
        <dbReference type="ARBA" id="ARBA00022670"/>
    </source>
</evidence>
<evidence type="ECO:0000256" key="1">
    <source>
        <dbReference type="ARBA" id="ARBA00009431"/>
    </source>
</evidence>
<feature type="signal peptide" evidence="8">
    <location>
        <begin position="1"/>
        <end position="22"/>
    </location>
</feature>
<evidence type="ECO:0000256" key="8">
    <source>
        <dbReference type="SAM" id="SignalP"/>
    </source>
</evidence>
<dbReference type="OrthoDB" id="443318at2759"/>
<gene>
    <name evidence="9" type="ORF">VP1G_03960</name>
</gene>